<protein>
    <submittedName>
        <fullName evidence="2">Uncharacterized protein</fullName>
    </submittedName>
</protein>
<dbReference type="PATRIC" id="fig|28125.4.peg.583"/>
<dbReference type="RefSeq" id="WP_004338759.1">
    <property type="nucleotide sequence ID" value="NZ_CAUPGI010000004.1"/>
</dbReference>
<evidence type="ECO:0000256" key="1">
    <source>
        <dbReference type="SAM" id="Phobius"/>
    </source>
</evidence>
<keyword evidence="1" id="KW-0812">Transmembrane</keyword>
<evidence type="ECO:0000313" key="2">
    <source>
        <dbReference type="EMBL" id="KXO17837.1"/>
    </source>
</evidence>
<sequence>MANNIKKIGLAAIILGIVCFISHVLLHFYGNSLLFTGLFLVMAGTYVYIKGWKREGK</sequence>
<dbReference type="GeneID" id="78531751"/>
<organism evidence="2 3">
    <name type="scientific">Prevotella bivia</name>
    <dbReference type="NCBI Taxonomy" id="28125"/>
    <lineage>
        <taxon>Bacteria</taxon>
        <taxon>Pseudomonadati</taxon>
        <taxon>Bacteroidota</taxon>
        <taxon>Bacteroidia</taxon>
        <taxon>Bacteroidales</taxon>
        <taxon>Prevotellaceae</taxon>
        <taxon>Prevotella</taxon>
    </lineage>
</organism>
<accession>A0A137SZK2</accession>
<dbReference type="Proteomes" id="UP000070093">
    <property type="component" value="Unassembled WGS sequence"/>
</dbReference>
<evidence type="ECO:0000313" key="3">
    <source>
        <dbReference type="Proteomes" id="UP000070093"/>
    </source>
</evidence>
<dbReference type="EMBL" id="LTAG01000025">
    <property type="protein sequence ID" value="KXO17837.1"/>
    <property type="molecule type" value="Genomic_DNA"/>
</dbReference>
<reference evidence="2 3" key="1">
    <citation type="submission" date="2016-02" db="EMBL/GenBank/DDBJ databases">
        <authorList>
            <person name="Wen L."/>
            <person name="He K."/>
            <person name="Yang H."/>
        </authorList>
    </citation>
    <scope>NUCLEOTIDE SEQUENCE [LARGE SCALE GENOMIC DNA]</scope>
    <source>
        <strain evidence="2 3">GED7880</strain>
    </source>
</reference>
<proteinExistence type="predicted"/>
<keyword evidence="1" id="KW-1133">Transmembrane helix</keyword>
<dbReference type="STRING" id="28125.HMPREF3202_00591"/>
<comment type="caution">
    <text evidence="2">The sequence shown here is derived from an EMBL/GenBank/DDBJ whole genome shotgun (WGS) entry which is preliminary data.</text>
</comment>
<feature type="transmembrane region" description="Helical" evidence="1">
    <location>
        <begin position="32"/>
        <end position="49"/>
    </location>
</feature>
<keyword evidence="1" id="KW-0472">Membrane</keyword>
<dbReference type="AlphaFoldDB" id="A0A137SZK2"/>
<feature type="transmembrane region" description="Helical" evidence="1">
    <location>
        <begin position="7"/>
        <end position="26"/>
    </location>
</feature>
<name>A0A137SZK2_9BACT</name>
<gene>
    <name evidence="2" type="ORF">HMPREF3202_00591</name>
</gene>